<dbReference type="EMBL" id="AANOQJ010000010">
    <property type="protein sequence ID" value="EDP8036959.1"/>
    <property type="molecule type" value="Genomic_DNA"/>
</dbReference>
<dbReference type="InterPro" id="IPR036709">
    <property type="entry name" value="Autotransporte_beta_dom_sf"/>
</dbReference>
<keyword evidence="11" id="KW-0378">Hydrolase</keyword>
<accession>A0A6F9MXW7</accession>
<dbReference type="Pfam" id="PF02395">
    <property type="entry name" value="Peptidase_S6"/>
    <property type="match status" value="2"/>
</dbReference>
<keyword evidence="14" id="KW-0865">Zymogen</keyword>
<evidence type="ECO:0000256" key="9">
    <source>
        <dbReference type="ARBA" id="ARBA00022729"/>
    </source>
</evidence>
<dbReference type="Gene3D" id="2.160.20.20">
    <property type="match status" value="1"/>
</dbReference>
<keyword evidence="5" id="KW-1134">Transmembrane beta strand</keyword>
<evidence type="ECO:0000256" key="5">
    <source>
        <dbReference type="ARBA" id="ARBA00022452"/>
    </source>
</evidence>
<dbReference type="GO" id="GO:0006508">
    <property type="term" value="P:proteolysis"/>
    <property type="evidence" value="ECO:0007669"/>
    <property type="project" value="UniProtKB-KW"/>
</dbReference>
<keyword evidence="10" id="KW-0574">Periplasm</keyword>
<dbReference type="Gene3D" id="2.40.128.130">
    <property type="entry name" value="Autotransporter beta-domain"/>
    <property type="match status" value="1"/>
</dbReference>
<dbReference type="InterPro" id="IPR030396">
    <property type="entry name" value="Peptidase_S6_dom"/>
</dbReference>
<dbReference type="PRINTS" id="PR00921">
    <property type="entry name" value="IGASERPTASE"/>
</dbReference>
<dbReference type="PROSITE" id="PS51208">
    <property type="entry name" value="AUTOTRANSPORTER"/>
    <property type="match status" value="1"/>
</dbReference>
<dbReference type="GO" id="GO:0042597">
    <property type="term" value="C:periplasmic space"/>
    <property type="evidence" value="ECO:0007669"/>
    <property type="project" value="UniProtKB-SubCell"/>
</dbReference>
<evidence type="ECO:0000256" key="2">
    <source>
        <dbReference type="ARBA" id="ARBA00004418"/>
    </source>
</evidence>
<dbReference type="GO" id="GO:0005576">
    <property type="term" value="C:extracellular region"/>
    <property type="evidence" value="ECO:0007669"/>
    <property type="project" value="UniProtKB-SubCell"/>
</dbReference>
<dbReference type="InterPro" id="IPR012332">
    <property type="entry name" value="Autotransporter_pectin_lyase_C"/>
</dbReference>
<evidence type="ECO:0000256" key="1">
    <source>
        <dbReference type="ARBA" id="ARBA00004241"/>
    </source>
</evidence>
<dbReference type="PROSITE" id="PS51691">
    <property type="entry name" value="PEPTIDASE_S6"/>
    <property type="match status" value="1"/>
</dbReference>
<evidence type="ECO:0000256" key="15">
    <source>
        <dbReference type="ARBA" id="ARBA00023237"/>
    </source>
</evidence>
<sequence>MKKYLLMLCAFECVFASVVNPDFSYQDYLDFASNKGKFKVGATNIQIISKQGKVVDLNAPMIDFGAANFSGRLKGEYTNIGQSFAVGAAHMTWYDKLTDSKITPFKRGETLYFAGVANRAVAASNDFRPRKAYDIDFAVLKMQKLNLNISASISKELDFIERAGNDEEESLRYEDKYQKTLDFSQGKGKLYNQDRYEYFVREGTGIQGVGDIDITKRPTKVSDADKYHIGGFVTLGDKNDIRSRFLLSFNNYNNQLKRNDFTSSSAPGDSGSALYVYDKLDKKWYLIGVISKSDCNAKFSAGYNCTLVYYALINQPLIDEFKDLKSIKLEDGSYVFQDNTLKRNNEKIENVEFISKENSGFIISDGSSGIYKFHDRIKEMEKSKDLYFNKKGTIKLESDTDLGAGVLNFAADSNWEISGNHWFIGGGIYTDTDSKVVYNAKLKKDDFLHKMGQGELEIQSNNIDSGLRMGEGLVSLTGQGKKFGEIYVNGGVLRISHADNIDFNTLYLNGGTLDLNGQKLSTDKIKANSNKVFITSLKENGELNFLNSKNYIYHGNFISDNDFKVNVKNSQIIFDGNIYNTKSTMNIDKSKVDFQGHPIIHAYVDKDTLKNLEKIGQSAFTKGVDIAQDDWENRNFILKQIDLKDSYLNLSSYANLQVQDLNAKDSSVILGSKEISIDEKDTENIFYKNVGEDYGYFAYTGIGKEMLYEQNLKSINDSEVKEVYFKGNLNLNNSYASIYKTNFEGSIKALENEKMVSLNQSKFKGNIEAKNLYLHDNTISGNVRAKNLNAVDNVFHLNITTQDNITSTQSTQGGNNSILFKLGESSQNRILVASLSDEKKEITDKYFSFSAFNQAFSKFVPNVKFAHDGKKAEWTLVKIGPSRPVKPEVKPDAQPELKPEVKPDVQPEFKPEAKPEEPVLDNSFFYVEDNKQALDTANSLANHFVLNYIAEWNNMQKRMGELRDNPYAYGFWLRSFGGRLSDQNSNGNYFEIQAGLDKQSEFSNFNLYSGLMLNYTQTKLNSSSLDIKSKGYGLGQYLSFLFQNDLYLDFVLRYVRYQNDMSASFLPNVNLPLNTGISNNIITSLELGYRKYLQNFYIEPQVELISGYVDSIHLHNENVDMKLDSYIPLVLKSTLFIGANNIKDTKLNLRAGLGYMGDLKKSGQKTFTDNLGTRYFDGLKDDRIFINLNTSYEINRNTRLSLDFEKSFLGDLNIDWSMNANLRYSF</sequence>
<dbReference type="Pfam" id="PF24078">
    <property type="entry name" value="Beta-sol_PIC_HAP1_IgA0_2nd"/>
    <property type="match status" value="1"/>
</dbReference>
<dbReference type="InterPro" id="IPR000710">
    <property type="entry name" value="Peptidase_S6"/>
</dbReference>
<organism evidence="17">
    <name type="scientific">Campylobacter jejuni</name>
    <dbReference type="NCBI Taxonomy" id="197"/>
    <lineage>
        <taxon>Bacteria</taxon>
        <taxon>Pseudomonadati</taxon>
        <taxon>Campylobacterota</taxon>
        <taxon>Epsilonproteobacteria</taxon>
        <taxon>Campylobacterales</taxon>
        <taxon>Campylobacteraceae</taxon>
        <taxon>Campylobacter</taxon>
    </lineage>
</organism>
<keyword evidence="7" id="KW-0645">Protease</keyword>
<feature type="region of interest" description="Disordered" evidence="16">
    <location>
        <begin position="884"/>
        <end position="915"/>
    </location>
</feature>
<evidence type="ECO:0000256" key="4">
    <source>
        <dbReference type="ARBA" id="ARBA00004613"/>
    </source>
</evidence>
<dbReference type="AlphaFoldDB" id="A0A6F9MXW7"/>
<keyword evidence="6" id="KW-0964">Secreted</keyword>
<evidence type="ECO:0000256" key="16">
    <source>
        <dbReference type="SAM" id="MobiDB-lite"/>
    </source>
</evidence>
<evidence type="ECO:0000256" key="7">
    <source>
        <dbReference type="ARBA" id="ARBA00022670"/>
    </source>
</evidence>
<name>A0A6F9MXW7_CAMJU</name>
<dbReference type="InterPro" id="IPR057393">
    <property type="entry name" value="PIC_HAP1_IgA0_b-sol2"/>
</dbReference>
<dbReference type="InterPro" id="IPR011050">
    <property type="entry name" value="Pectin_lyase_fold/virulence"/>
</dbReference>
<dbReference type="SUPFAM" id="SSF103515">
    <property type="entry name" value="Autotransporter"/>
    <property type="match status" value="1"/>
</dbReference>
<evidence type="ECO:0000256" key="10">
    <source>
        <dbReference type="ARBA" id="ARBA00022764"/>
    </source>
</evidence>
<evidence type="ECO:0000256" key="6">
    <source>
        <dbReference type="ARBA" id="ARBA00022525"/>
    </source>
</evidence>
<keyword evidence="8" id="KW-0812">Transmembrane</keyword>
<proteinExistence type="predicted"/>
<keyword evidence="13" id="KW-0472">Membrane</keyword>
<dbReference type="SUPFAM" id="SSF51126">
    <property type="entry name" value="Pectin lyase-like"/>
    <property type="match status" value="1"/>
</dbReference>
<dbReference type="GO" id="GO:0009279">
    <property type="term" value="C:cell outer membrane"/>
    <property type="evidence" value="ECO:0007669"/>
    <property type="project" value="UniProtKB-SubCell"/>
</dbReference>
<dbReference type="GO" id="GO:0009986">
    <property type="term" value="C:cell surface"/>
    <property type="evidence" value="ECO:0007669"/>
    <property type="project" value="UniProtKB-SubCell"/>
</dbReference>
<evidence type="ECO:0000256" key="3">
    <source>
        <dbReference type="ARBA" id="ARBA00004571"/>
    </source>
</evidence>
<evidence type="ECO:0000256" key="11">
    <source>
        <dbReference type="ARBA" id="ARBA00022801"/>
    </source>
</evidence>
<keyword evidence="9" id="KW-0732">Signal</keyword>
<evidence type="ECO:0000313" key="17">
    <source>
        <dbReference type="EMBL" id="EDP8036959.1"/>
    </source>
</evidence>
<dbReference type="Gene3D" id="2.40.10.120">
    <property type="match status" value="1"/>
</dbReference>
<dbReference type="SMART" id="SM00869">
    <property type="entry name" value="Autotransporter"/>
    <property type="match status" value="1"/>
</dbReference>
<gene>
    <name evidence="17" type="ORF">GRO02_07545</name>
</gene>
<dbReference type="Pfam" id="PF03797">
    <property type="entry name" value="Autotransporter"/>
    <property type="match status" value="1"/>
</dbReference>
<dbReference type="NCBIfam" id="TIGR01414">
    <property type="entry name" value="autotrans_barl"/>
    <property type="match status" value="1"/>
</dbReference>
<evidence type="ECO:0000256" key="13">
    <source>
        <dbReference type="ARBA" id="ARBA00023136"/>
    </source>
</evidence>
<evidence type="ECO:0000256" key="8">
    <source>
        <dbReference type="ARBA" id="ARBA00022692"/>
    </source>
</evidence>
<keyword evidence="15" id="KW-0998">Cell outer membrane</keyword>
<evidence type="ECO:0000256" key="14">
    <source>
        <dbReference type="ARBA" id="ARBA00023145"/>
    </source>
</evidence>
<reference evidence="17" key="1">
    <citation type="submission" date="2020-01" db="EMBL/GenBank/DDBJ databases">
        <authorList>
            <consortium name="GenomeTrakr network: Whole genome sequencing for foodborne pathogen traceback"/>
        </authorList>
    </citation>
    <scope>NUCLEOTIDE SEQUENCE</scope>
    <source>
        <strain evidence="17">CFSAN096326</strain>
    </source>
</reference>
<comment type="caution">
    <text evidence="17">The sequence shown here is derived from an EMBL/GenBank/DDBJ whole genome shotgun (WGS) entry which is preliminary data.</text>
</comment>
<comment type="subcellular location">
    <subcellularLocation>
        <location evidence="3">Cell outer membrane</location>
        <topology evidence="3">Multi-pass membrane protein</topology>
    </subcellularLocation>
    <subcellularLocation>
        <location evidence="1">Cell surface</location>
    </subcellularLocation>
    <subcellularLocation>
        <location evidence="2">Periplasm</location>
    </subcellularLocation>
    <subcellularLocation>
        <location evidence="4">Secreted</location>
    </subcellularLocation>
</comment>
<dbReference type="GO" id="GO:0004252">
    <property type="term" value="F:serine-type endopeptidase activity"/>
    <property type="evidence" value="ECO:0007669"/>
    <property type="project" value="InterPro"/>
</dbReference>
<dbReference type="InterPro" id="IPR006315">
    <property type="entry name" value="OM_autotransptr_brl_dom"/>
</dbReference>
<dbReference type="InterPro" id="IPR005546">
    <property type="entry name" value="Autotransporte_beta"/>
</dbReference>
<evidence type="ECO:0000256" key="12">
    <source>
        <dbReference type="ARBA" id="ARBA00022825"/>
    </source>
</evidence>
<feature type="compositionally biased region" description="Basic and acidic residues" evidence="16">
    <location>
        <begin position="885"/>
        <end position="915"/>
    </location>
</feature>
<protein>
    <submittedName>
        <fullName evidence="17">Autotransporter outer membrane beta-barrel domain-containing protein</fullName>
    </submittedName>
</protein>
<keyword evidence="12" id="KW-0720">Serine protease</keyword>